<dbReference type="SUPFAM" id="SSF63825">
    <property type="entry name" value="YWTD domain"/>
    <property type="match status" value="1"/>
</dbReference>
<dbReference type="OrthoDB" id="1116290at2"/>
<reference evidence="3 4" key="1">
    <citation type="submission" date="2016-11" db="EMBL/GenBank/DDBJ databases">
        <authorList>
            <person name="Jaros S."/>
            <person name="Januszkiewicz K."/>
            <person name="Wedrychowicz H."/>
        </authorList>
    </citation>
    <scope>NUCLEOTIDE SEQUENCE [LARGE SCALE GENOMIC DNA]</scope>
    <source>
        <strain evidence="3 4">DSM 26910</strain>
    </source>
</reference>
<dbReference type="EMBL" id="FQUM01000001">
    <property type="protein sequence ID" value="SHE33692.1"/>
    <property type="molecule type" value="Genomic_DNA"/>
</dbReference>
<dbReference type="PROSITE" id="PS50093">
    <property type="entry name" value="PKD"/>
    <property type="match status" value="1"/>
</dbReference>
<dbReference type="AlphaFoldDB" id="A0A1M4SNF6"/>
<dbReference type="Pfam" id="PF18911">
    <property type="entry name" value="PKD_4"/>
    <property type="match status" value="1"/>
</dbReference>
<organism evidence="3 4">
    <name type="scientific">Mariniphaga anaerophila</name>
    <dbReference type="NCBI Taxonomy" id="1484053"/>
    <lineage>
        <taxon>Bacteria</taxon>
        <taxon>Pseudomonadati</taxon>
        <taxon>Bacteroidota</taxon>
        <taxon>Bacteroidia</taxon>
        <taxon>Marinilabiliales</taxon>
        <taxon>Prolixibacteraceae</taxon>
        <taxon>Mariniphaga</taxon>
    </lineage>
</organism>
<name>A0A1M4SNF6_9BACT</name>
<evidence type="ECO:0000313" key="4">
    <source>
        <dbReference type="Proteomes" id="UP000184164"/>
    </source>
</evidence>
<dbReference type="RefSeq" id="WP_072997940.1">
    <property type="nucleotide sequence ID" value="NZ_FQUM01000001.1"/>
</dbReference>
<dbReference type="InterPro" id="IPR011042">
    <property type="entry name" value="6-blade_b-propeller_TolB-like"/>
</dbReference>
<accession>A0A1M4SNF6</accession>
<evidence type="ECO:0000256" key="1">
    <source>
        <dbReference type="SAM" id="SignalP"/>
    </source>
</evidence>
<keyword evidence="4" id="KW-1185">Reference proteome</keyword>
<dbReference type="SMART" id="SM00089">
    <property type="entry name" value="PKD"/>
    <property type="match status" value="1"/>
</dbReference>
<dbReference type="Proteomes" id="UP000184164">
    <property type="component" value="Unassembled WGS sequence"/>
</dbReference>
<dbReference type="Gene3D" id="2.120.10.30">
    <property type="entry name" value="TolB, C-terminal domain"/>
    <property type="match status" value="1"/>
</dbReference>
<dbReference type="InterPro" id="IPR013783">
    <property type="entry name" value="Ig-like_fold"/>
</dbReference>
<dbReference type="STRING" id="1484053.SAMN05444274_10190"/>
<evidence type="ECO:0000313" key="3">
    <source>
        <dbReference type="EMBL" id="SHE33692.1"/>
    </source>
</evidence>
<dbReference type="CDD" id="cd00146">
    <property type="entry name" value="PKD"/>
    <property type="match status" value="1"/>
</dbReference>
<dbReference type="InterPro" id="IPR022409">
    <property type="entry name" value="PKD/Chitinase_dom"/>
</dbReference>
<dbReference type="SUPFAM" id="SSF49299">
    <property type="entry name" value="PKD domain"/>
    <property type="match status" value="2"/>
</dbReference>
<dbReference type="Gene3D" id="2.60.40.10">
    <property type="entry name" value="Immunoglobulins"/>
    <property type="match status" value="2"/>
</dbReference>
<evidence type="ECO:0000259" key="2">
    <source>
        <dbReference type="PROSITE" id="PS50093"/>
    </source>
</evidence>
<dbReference type="InterPro" id="IPR000601">
    <property type="entry name" value="PKD_dom"/>
</dbReference>
<feature type="domain" description="PKD" evidence="2">
    <location>
        <begin position="64"/>
        <end position="96"/>
    </location>
</feature>
<dbReference type="InterPro" id="IPR035986">
    <property type="entry name" value="PKD_dom_sf"/>
</dbReference>
<feature type="chain" id="PRO_5013064460" evidence="1">
    <location>
        <begin position="21"/>
        <end position="542"/>
    </location>
</feature>
<sequence>MKRFKIFVLFSVIIASFAFWACENEIVPELFPSSEFDFTYSSTSLHYVVGEEIHFLDLSVSGSSWEWNFGDGTTSSEQSPVHKYEEPGTYNVTLTVDGTHKVEKKLMISDIVPVVNYTASDEIIVYNQTQISFEVLLENPENKPVEYSWNFPVGTIGEGVDAEGNSSSESPSVVFGSIGSQIVSLTVTIGGKQLTPVNVNVRVNYNQPAKTLYYAVKEGNIMSKKIIDEIDPELNNPFNSGYRSGKHPLTLQYSGDWLYVFDAGTHFGYVNAPDYLTAGDGEIFVISHDGQRKETILENFGGDTFLDFYYGYIDENTQMIYWADRREGLFRTSTSTRNKKFSLSEFDYFVRNNWLGYYGQGISWGNVNGSFTKYNGQWWWAKNTTGSGIFRFTDGDILGRPKEDGDPVPAGGAIHQSFGIRSFVIDDANQRLYFADSRYKMVISSNLDGSGIKVVDNSPFDGEGGTSEPLFITGMAIDGEYVYWAYRGPQPPEGTDPEEYYQANPLHRSGIKRAKLGEDTPVVEYFIEGVEAYGIAIDKMAK</sequence>
<protein>
    <submittedName>
        <fullName evidence="3">PKD domain-containing protein</fullName>
    </submittedName>
</protein>
<gene>
    <name evidence="3" type="ORF">SAMN05444274_10190</name>
</gene>
<proteinExistence type="predicted"/>
<feature type="signal peptide" evidence="1">
    <location>
        <begin position="1"/>
        <end position="20"/>
    </location>
</feature>
<keyword evidence="1" id="KW-0732">Signal</keyword>